<dbReference type="AlphaFoldDB" id="A0A8H6DPC7"/>
<sequence length="945" mass="109079">MLPSPPPSALSFLRPPRNLASQFELTTHTALPDHPTVADLPRAIWRNKRYVLEEFLSRKGSKGRKSWIKRHGFFLVEIDTNDTDHLRKSHKIFESSQAADPDLSTDESERPKRRRLQYSTVPRARVKTIRELSLGLLINTNVPFSFFSDTFFQQLAWQLDPHLPDQIPWSRQSVGRLLDDTYKSKKDEIKQELSDALTKIHLGVDLWTSPNRYAVMAVTAHFLDRQGKHQSRLLALRGQLGCHSGENLAVTLRQIVREWKIEDRVGTVISDNASSNDSCLMNFYGDLDAEMSAAYIRARRMRCYGHILNLVARAFLYGEDFEAFEAESQVFDLLGRREDDLRHWRKKGPVGKIHNVVKFIRSSPQRCELFKRISRENDEAQEYLLASESTAELEVVMNNDTRWNSTYLMISRALIKQGDIRAFLVHPEVEKWLPEADMLKADDWRLLAEIKHILEPFYLQTMRTQGWGSEGGNGRLWEVMTGMEYLLEHLEDRKLFHHAVADEAAREDTRSQVELARGRPDRNRQLPARFRDHETDMHPRKSRQAPLPDRGSRQCDDGSSKPSGSSGTDDMGKDYRHYLRLSIMTAWQKLNEYYTKLGDSPLFAASIILHPSLGMNYLEVNWASEEQLVWVRDAKFGLSDYLDRWYHCNRPVDEQQKMTMDTSTSVSVPRTTTEVSVFKQWIKSRTAKTTVMGSELERYLRLEPQETENPIEWWMAHQGQFPMISQLALDILAIPAMATDCERSFSLAKLTLTTQRLSMTTETLEKLQCLKNWARHGAVKLGVTTGGVDEVHWETGDSGKESIEVFRDIKYLKYDPGFDLFDLRAALVGKRWAYNFVKRQPELKTRLFRKYDYQRAKCEDLTIIRNWFRLVQNTIAKYGIRSDDIWNFDVTGFMMGLIMAGMVVTGSERQGRPKSVQPGNREWITVIQAINAEGQSIAPFIIGVG</sequence>
<comment type="subcellular location">
    <subcellularLocation>
        <location evidence="1">Nucleus</location>
    </subcellularLocation>
</comment>
<gene>
    <name evidence="8" type="ORF">FMUND_914</name>
</gene>
<proteinExistence type="predicted"/>
<feature type="compositionally biased region" description="Basic and acidic residues" evidence="6">
    <location>
        <begin position="550"/>
        <end position="559"/>
    </location>
</feature>
<dbReference type="Proteomes" id="UP000544331">
    <property type="component" value="Unassembled WGS sequence"/>
</dbReference>
<evidence type="ECO:0000256" key="2">
    <source>
        <dbReference type="ARBA" id="ARBA00022723"/>
    </source>
</evidence>
<keyword evidence="4" id="KW-0862">Zinc</keyword>
<keyword evidence="9" id="KW-1185">Reference proteome</keyword>
<feature type="compositionally biased region" description="Low complexity" evidence="6">
    <location>
        <begin position="560"/>
        <end position="569"/>
    </location>
</feature>
<dbReference type="InterPro" id="IPR008906">
    <property type="entry name" value="HATC_C_dom"/>
</dbReference>
<dbReference type="GO" id="GO:0008270">
    <property type="term" value="F:zinc ion binding"/>
    <property type="evidence" value="ECO:0007669"/>
    <property type="project" value="UniProtKB-KW"/>
</dbReference>
<name>A0A8H6DPC7_9HYPO</name>
<evidence type="ECO:0000259" key="7">
    <source>
        <dbReference type="Pfam" id="PF05699"/>
    </source>
</evidence>
<keyword evidence="2" id="KW-0479">Metal-binding</keyword>
<evidence type="ECO:0000256" key="6">
    <source>
        <dbReference type="SAM" id="MobiDB-lite"/>
    </source>
</evidence>
<dbReference type="PANTHER" id="PTHR46481">
    <property type="entry name" value="ZINC FINGER BED DOMAIN-CONTAINING PROTEIN 4"/>
    <property type="match status" value="1"/>
</dbReference>
<evidence type="ECO:0000313" key="8">
    <source>
        <dbReference type="EMBL" id="KAF5724349.1"/>
    </source>
</evidence>
<dbReference type="EMBL" id="JAAOAN010000035">
    <property type="protein sequence ID" value="KAF5724349.1"/>
    <property type="molecule type" value="Genomic_DNA"/>
</dbReference>
<dbReference type="InterPro" id="IPR052035">
    <property type="entry name" value="ZnF_BED_domain_contain"/>
</dbReference>
<comment type="caution">
    <text evidence="8">The sequence shown here is derived from an EMBL/GenBank/DDBJ whole genome shotgun (WGS) entry which is preliminary data.</text>
</comment>
<accession>A0A8H6DPC7</accession>
<protein>
    <submittedName>
        <fullName evidence="8">Transposase</fullName>
    </submittedName>
</protein>
<dbReference type="Pfam" id="PF05699">
    <property type="entry name" value="Dimer_Tnp_hAT"/>
    <property type="match status" value="1"/>
</dbReference>
<dbReference type="InterPro" id="IPR012337">
    <property type="entry name" value="RNaseH-like_sf"/>
</dbReference>
<dbReference type="OrthoDB" id="5148033at2759"/>
<evidence type="ECO:0000256" key="3">
    <source>
        <dbReference type="ARBA" id="ARBA00022771"/>
    </source>
</evidence>
<dbReference type="SUPFAM" id="SSF53098">
    <property type="entry name" value="Ribonuclease H-like"/>
    <property type="match status" value="1"/>
</dbReference>
<organism evidence="8 9">
    <name type="scientific">Fusarium mundagurra</name>
    <dbReference type="NCBI Taxonomy" id="1567541"/>
    <lineage>
        <taxon>Eukaryota</taxon>
        <taxon>Fungi</taxon>
        <taxon>Dikarya</taxon>
        <taxon>Ascomycota</taxon>
        <taxon>Pezizomycotina</taxon>
        <taxon>Sordariomycetes</taxon>
        <taxon>Hypocreomycetidae</taxon>
        <taxon>Hypocreales</taxon>
        <taxon>Nectriaceae</taxon>
        <taxon>Fusarium</taxon>
        <taxon>Fusarium fujikuroi species complex</taxon>
    </lineage>
</organism>
<dbReference type="PANTHER" id="PTHR46481:SF10">
    <property type="entry name" value="ZINC FINGER BED DOMAIN-CONTAINING PROTEIN 39"/>
    <property type="match status" value="1"/>
</dbReference>
<evidence type="ECO:0000256" key="4">
    <source>
        <dbReference type="ARBA" id="ARBA00022833"/>
    </source>
</evidence>
<evidence type="ECO:0000256" key="1">
    <source>
        <dbReference type="ARBA" id="ARBA00004123"/>
    </source>
</evidence>
<dbReference type="GO" id="GO:0005634">
    <property type="term" value="C:nucleus"/>
    <property type="evidence" value="ECO:0007669"/>
    <property type="project" value="UniProtKB-SubCell"/>
</dbReference>
<keyword evidence="3" id="KW-0863">Zinc-finger</keyword>
<evidence type="ECO:0000313" key="9">
    <source>
        <dbReference type="Proteomes" id="UP000544331"/>
    </source>
</evidence>
<evidence type="ECO:0000256" key="5">
    <source>
        <dbReference type="ARBA" id="ARBA00023242"/>
    </source>
</evidence>
<keyword evidence="5" id="KW-0539">Nucleus</keyword>
<feature type="region of interest" description="Disordered" evidence="6">
    <location>
        <begin position="507"/>
        <end position="571"/>
    </location>
</feature>
<feature type="domain" description="HAT C-terminal dimerisation" evidence="7">
    <location>
        <begin position="695"/>
        <end position="773"/>
    </location>
</feature>
<dbReference type="GO" id="GO:0046983">
    <property type="term" value="F:protein dimerization activity"/>
    <property type="evidence" value="ECO:0007669"/>
    <property type="project" value="InterPro"/>
</dbReference>
<reference evidence="8 9" key="1">
    <citation type="submission" date="2020-05" db="EMBL/GenBank/DDBJ databases">
        <title>Identification and distribution of gene clusters putatively required for synthesis of sphingolipid metabolism inhibitors in phylogenetically diverse species of the filamentous fungus Fusarium.</title>
        <authorList>
            <person name="Kim H.-S."/>
            <person name="Busman M."/>
            <person name="Brown D.W."/>
            <person name="Divon H."/>
            <person name="Uhlig S."/>
            <person name="Proctor R.H."/>
        </authorList>
    </citation>
    <scope>NUCLEOTIDE SEQUENCE [LARGE SCALE GENOMIC DNA]</scope>
    <source>
        <strain evidence="8 9">NRRL 66235</strain>
    </source>
</reference>
<feature type="compositionally biased region" description="Basic and acidic residues" evidence="6">
    <location>
        <begin position="507"/>
        <end position="539"/>
    </location>
</feature>
<feature type="region of interest" description="Disordered" evidence="6">
    <location>
        <begin position="95"/>
        <end position="115"/>
    </location>
</feature>